<dbReference type="AlphaFoldDB" id="A0A915A385"/>
<proteinExistence type="predicted"/>
<name>A0A915A385_PARUN</name>
<evidence type="ECO:0000313" key="2">
    <source>
        <dbReference type="Proteomes" id="UP000887569"/>
    </source>
</evidence>
<evidence type="ECO:0000256" key="1">
    <source>
        <dbReference type="SAM" id="MobiDB-lite"/>
    </source>
</evidence>
<reference evidence="3" key="1">
    <citation type="submission" date="2022-11" db="UniProtKB">
        <authorList>
            <consortium name="WormBaseParasite"/>
        </authorList>
    </citation>
    <scope>IDENTIFICATION</scope>
</reference>
<evidence type="ECO:0000313" key="3">
    <source>
        <dbReference type="WBParaSite" id="PgE036_g003_t02"/>
    </source>
</evidence>
<organism evidence="2 3">
    <name type="scientific">Parascaris univalens</name>
    <name type="common">Nematode worm</name>
    <dbReference type="NCBI Taxonomy" id="6257"/>
    <lineage>
        <taxon>Eukaryota</taxon>
        <taxon>Metazoa</taxon>
        <taxon>Ecdysozoa</taxon>
        <taxon>Nematoda</taxon>
        <taxon>Chromadorea</taxon>
        <taxon>Rhabditida</taxon>
        <taxon>Spirurina</taxon>
        <taxon>Ascaridomorpha</taxon>
        <taxon>Ascaridoidea</taxon>
        <taxon>Ascarididae</taxon>
        <taxon>Parascaris</taxon>
    </lineage>
</organism>
<dbReference type="Proteomes" id="UP000887569">
    <property type="component" value="Unplaced"/>
</dbReference>
<sequence length="44" mass="5468">EYDELRKANKWENAIKKFDSADHARLPKMNKRGNMWYSQQRREQ</sequence>
<accession>A0A915A385</accession>
<keyword evidence="2" id="KW-1185">Reference proteome</keyword>
<feature type="region of interest" description="Disordered" evidence="1">
    <location>
        <begin position="22"/>
        <end position="44"/>
    </location>
</feature>
<protein>
    <submittedName>
        <fullName evidence="3">CAP-Gly domain-containing protein</fullName>
    </submittedName>
</protein>
<dbReference type="WBParaSite" id="PgE036_g003_t02">
    <property type="protein sequence ID" value="PgE036_g003_t02"/>
    <property type="gene ID" value="PgE036_g003"/>
</dbReference>